<evidence type="ECO:0000256" key="7">
    <source>
        <dbReference type="ARBA" id="ARBA00023136"/>
    </source>
</evidence>
<evidence type="ECO:0000313" key="13">
    <source>
        <dbReference type="EMBL" id="KAJ7962718.1"/>
    </source>
</evidence>
<evidence type="ECO:0000256" key="10">
    <source>
        <dbReference type="ARBA" id="ARBA00024686"/>
    </source>
</evidence>
<accession>A0AAD7LR62</accession>
<evidence type="ECO:0000313" key="14">
    <source>
        <dbReference type="Proteomes" id="UP001163823"/>
    </source>
</evidence>
<feature type="region of interest" description="Disordered" evidence="11">
    <location>
        <begin position="1"/>
        <end position="20"/>
    </location>
</feature>
<keyword evidence="12" id="KW-1133">Transmembrane helix</keyword>
<evidence type="ECO:0000256" key="9">
    <source>
        <dbReference type="ARBA" id="ARBA00023288"/>
    </source>
</evidence>
<proteinExistence type="inferred from homology"/>
<keyword evidence="12" id="KW-0812">Transmembrane</keyword>
<dbReference type="AlphaFoldDB" id="A0AAD7LR62"/>
<dbReference type="FunFam" id="2.30.180.10:FF:000015">
    <property type="entry name" value="Fasciclin-like arabinogalactan protein 3"/>
    <property type="match status" value="1"/>
</dbReference>
<dbReference type="KEGG" id="qsa:O6P43_017907"/>
<sequence length="438" mass="44427">MATAPNKVGSEKETGSGYGLGSGLGSGIESVISTAATSVESVVKLVVDSGTKSTSADSKESGEASKGAFGAITTSEKERSASGYGENIESGYGFGVYAKRVLNGVSTQKWRVYVLGKCSNFRVISPLVQLMHCQYPDYTTFNNYLTQTQLADQINSRQTITVLAVDNSGLSPIWGKPMKIIKMALSLHVILDYYDVQKLQHLENKTVTVTTLFQTSGHASQQGFLTITDVTTGGVSFASAGQSSGVGVGANLVKSVVSQPYNLSVVQVSSVIIPSGSSGNSNTSSNSTSPSSSRPSSSPVNPPQPATFLAPPPKSGRAPVPARAPKSAPTPAPSTAKVQPPVGAPANAPSNGAPASAPSNGAPSNAPSSGAPSPTPAADTPAADSPTGKAPAAAAANTPAADAGGGGDHSSGVKANFGAYRFVVTNVIIFLFFAWGIN</sequence>
<organism evidence="13 14">
    <name type="scientific">Quillaja saponaria</name>
    <name type="common">Soap bark tree</name>
    <dbReference type="NCBI Taxonomy" id="32244"/>
    <lineage>
        <taxon>Eukaryota</taxon>
        <taxon>Viridiplantae</taxon>
        <taxon>Streptophyta</taxon>
        <taxon>Embryophyta</taxon>
        <taxon>Tracheophyta</taxon>
        <taxon>Spermatophyta</taxon>
        <taxon>Magnoliopsida</taxon>
        <taxon>eudicotyledons</taxon>
        <taxon>Gunneridae</taxon>
        <taxon>Pentapetalae</taxon>
        <taxon>rosids</taxon>
        <taxon>fabids</taxon>
        <taxon>Fabales</taxon>
        <taxon>Quillajaceae</taxon>
        <taxon>Quillaja</taxon>
    </lineage>
</organism>
<dbReference type="PANTHER" id="PTHR32382:SF78">
    <property type="entry name" value="MUCIN-1-LIKE"/>
    <property type="match status" value="1"/>
</dbReference>
<reference evidence="13" key="1">
    <citation type="journal article" date="2023" name="Science">
        <title>Elucidation of the pathway for biosynthesis of saponin adjuvants from the soapbark tree.</title>
        <authorList>
            <person name="Reed J."/>
            <person name="Orme A."/>
            <person name="El-Demerdash A."/>
            <person name="Owen C."/>
            <person name="Martin L.B.B."/>
            <person name="Misra R.C."/>
            <person name="Kikuchi S."/>
            <person name="Rejzek M."/>
            <person name="Martin A.C."/>
            <person name="Harkess A."/>
            <person name="Leebens-Mack J."/>
            <person name="Louveau T."/>
            <person name="Stephenson M.J."/>
            <person name="Osbourn A."/>
        </authorList>
    </citation>
    <scope>NUCLEOTIDE SEQUENCE</scope>
    <source>
        <strain evidence="13">S10</strain>
    </source>
</reference>
<comment type="caution">
    <text evidence="13">The sequence shown here is derived from an EMBL/GenBank/DDBJ whole genome shotgun (WGS) entry which is preliminary data.</text>
</comment>
<keyword evidence="6" id="KW-0654">Proteoglycan</keyword>
<feature type="transmembrane region" description="Helical" evidence="12">
    <location>
        <begin position="419"/>
        <end position="437"/>
    </location>
</feature>
<keyword evidence="8" id="KW-0325">Glycoprotein</keyword>
<keyword evidence="3" id="KW-1003">Cell membrane</keyword>
<keyword evidence="9" id="KW-0449">Lipoprotein</keyword>
<feature type="compositionally biased region" description="Low complexity" evidence="11">
    <location>
        <begin position="274"/>
        <end position="299"/>
    </location>
</feature>
<keyword evidence="7 12" id="KW-0472">Membrane</keyword>
<keyword evidence="5" id="KW-0732">Signal</keyword>
<comment type="subcellular location">
    <subcellularLocation>
        <location evidence="1">Cell membrane</location>
        <topology evidence="1">Lipid-anchor</topology>
        <topology evidence="1">GPI-anchor</topology>
    </subcellularLocation>
</comment>
<evidence type="ECO:0000256" key="2">
    <source>
        <dbReference type="ARBA" id="ARBA00007843"/>
    </source>
</evidence>
<feature type="compositionally biased region" description="Pro residues" evidence="11">
    <location>
        <begin position="300"/>
        <end position="314"/>
    </location>
</feature>
<dbReference type="InterPro" id="IPR036378">
    <property type="entry name" value="FAS1_dom_sf"/>
</dbReference>
<evidence type="ECO:0000256" key="8">
    <source>
        <dbReference type="ARBA" id="ARBA00023180"/>
    </source>
</evidence>
<gene>
    <name evidence="13" type="ORF">O6P43_017907</name>
</gene>
<dbReference type="Gene3D" id="2.30.180.10">
    <property type="entry name" value="FAS1 domain"/>
    <property type="match status" value="1"/>
</dbReference>
<evidence type="ECO:0000256" key="11">
    <source>
        <dbReference type="SAM" id="MobiDB-lite"/>
    </source>
</evidence>
<evidence type="ECO:0000256" key="3">
    <source>
        <dbReference type="ARBA" id="ARBA00022475"/>
    </source>
</evidence>
<evidence type="ECO:0000256" key="12">
    <source>
        <dbReference type="SAM" id="Phobius"/>
    </source>
</evidence>
<evidence type="ECO:0000256" key="4">
    <source>
        <dbReference type="ARBA" id="ARBA00022622"/>
    </source>
</evidence>
<name>A0AAD7LR62_QUISA</name>
<protein>
    <submittedName>
        <fullName evidence="13">Fasciclin-like arabinogalactan protein</fullName>
    </submittedName>
</protein>
<keyword evidence="14" id="KW-1185">Reference proteome</keyword>
<feature type="compositionally biased region" description="Low complexity" evidence="11">
    <location>
        <begin position="321"/>
        <end position="402"/>
    </location>
</feature>
<evidence type="ECO:0000256" key="5">
    <source>
        <dbReference type="ARBA" id="ARBA00022729"/>
    </source>
</evidence>
<dbReference type="GO" id="GO:0098552">
    <property type="term" value="C:side of membrane"/>
    <property type="evidence" value="ECO:0007669"/>
    <property type="project" value="UniProtKB-KW"/>
</dbReference>
<dbReference type="GO" id="GO:0005886">
    <property type="term" value="C:plasma membrane"/>
    <property type="evidence" value="ECO:0007669"/>
    <property type="project" value="UniProtKB-SubCell"/>
</dbReference>
<dbReference type="PANTHER" id="PTHR32382">
    <property type="entry name" value="FASCICLIN-LIKE ARABINOGALACTAN PROTEIN"/>
    <property type="match status" value="1"/>
</dbReference>
<evidence type="ECO:0000256" key="6">
    <source>
        <dbReference type="ARBA" id="ARBA00022974"/>
    </source>
</evidence>
<comment type="function">
    <text evidence="10">May be a cell surface adhesion protein.</text>
</comment>
<dbReference type="EMBL" id="JARAOO010000007">
    <property type="protein sequence ID" value="KAJ7962718.1"/>
    <property type="molecule type" value="Genomic_DNA"/>
</dbReference>
<dbReference type="SUPFAM" id="SSF82153">
    <property type="entry name" value="FAS1 domain"/>
    <property type="match status" value="1"/>
</dbReference>
<dbReference type="Proteomes" id="UP001163823">
    <property type="component" value="Chromosome 7"/>
</dbReference>
<feature type="region of interest" description="Disordered" evidence="11">
    <location>
        <begin position="274"/>
        <end position="409"/>
    </location>
</feature>
<evidence type="ECO:0000256" key="1">
    <source>
        <dbReference type="ARBA" id="ARBA00004609"/>
    </source>
</evidence>
<keyword evidence="4" id="KW-0336">GPI-anchor</keyword>
<dbReference type="InterPro" id="IPR033254">
    <property type="entry name" value="Plant_FLA"/>
</dbReference>
<feature type="region of interest" description="Disordered" evidence="11">
    <location>
        <begin position="52"/>
        <end position="72"/>
    </location>
</feature>
<comment type="similarity">
    <text evidence="2">Belongs to the fasciclin-like AGP family.</text>
</comment>